<keyword evidence="2" id="KW-0472">Membrane</keyword>
<dbReference type="KEGG" id="smam:Mal15_05160"/>
<reference evidence="4 5" key="1">
    <citation type="submission" date="2019-02" db="EMBL/GenBank/DDBJ databases">
        <title>Planctomycetal bacteria perform biofilm scaping via a novel small molecule.</title>
        <authorList>
            <person name="Jeske O."/>
            <person name="Boedeker C."/>
            <person name="Wiegand S."/>
            <person name="Breitling P."/>
            <person name="Kallscheuer N."/>
            <person name="Jogler M."/>
            <person name="Rohde M."/>
            <person name="Petersen J."/>
            <person name="Medema M.H."/>
            <person name="Surup F."/>
            <person name="Jogler C."/>
        </authorList>
    </citation>
    <scope>NUCLEOTIDE SEQUENCE [LARGE SCALE GENOMIC DNA]</scope>
    <source>
        <strain evidence="4 5">Mal15</strain>
    </source>
</reference>
<dbReference type="SUPFAM" id="SSF54523">
    <property type="entry name" value="Pili subunits"/>
    <property type="match status" value="1"/>
</dbReference>
<dbReference type="InterPro" id="IPR027558">
    <property type="entry name" value="Pre_pil_HX9DG_C"/>
</dbReference>
<keyword evidence="2" id="KW-0812">Transmembrane</keyword>
<organism evidence="4 5">
    <name type="scientific">Stieleria maiorica</name>
    <dbReference type="NCBI Taxonomy" id="2795974"/>
    <lineage>
        <taxon>Bacteria</taxon>
        <taxon>Pseudomonadati</taxon>
        <taxon>Planctomycetota</taxon>
        <taxon>Planctomycetia</taxon>
        <taxon>Pirellulales</taxon>
        <taxon>Pirellulaceae</taxon>
        <taxon>Stieleria</taxon>
    </lineage>
</organism>
<dbReference type="NCBIfam" id="TIGR04294">
    <property type="entry name" value="pre_pil_HX9DG"/>
    <property type="match status" value="1"/>
</dbReference>
<keyword evidence="2" id="KW-1133">Transmembrane helix</keyword>
<evidence type="ECO:0000256" key="2">
    <source>
        <dbReference type="SAM" id="Phobius"/>
    </source>
</evidence>
<gene>
    <name evidence="4" type="ORF">Mal15_05160</name>
</gene>
<dbReference type="InterPro" id="IPR011453">
    <property type="entry name" value="DUF1559"/>
</dbReference>
<keyword evidence="5" id="KW-1185">Reference proteome</keyword>
<feature type="compositionally biased region" description="Polar residues" evidence="1">
    <location>
        <begin position="75"/>
        <end position="87"/>
    </location>
</feature>
<feature type="domain" description="DUF1559" evidence="3">
    <location>
        <begin position="35"/>
        <end position="350"/>
    </location>
</feature>
<evidence type="ECO:0000313" key="4">
    <source>
        <dbReference type="EMBL" id="QEF96488.1"/>
    </source>
</evidence>
<dbReference type="InterPro" id="IPR012902">
    <property type="entry name" value="N_methyl_site"/>
</dbReference>
<dbReference type="PANTHER" id="PTHR30093">
    <property type="entry name" value="GENERAL SECRETION PATHWAY PROTEIN G"/>
    <property type="match status" value="1"/>
</dbReference>
<evidence type="ECO:0000259" key="3">
    <source>
        <dbReference type="Pfam" id="PF07596"/>
    </source>
</evidence>
<name>A0A5B9M5Q7_9BACT</name>
<dbReference type="EMBL" id="CP036264">
    <property type="protein sequence ID" value="QEF96488.1"/>
    <property type="molecule type" value="Genomic_DNA"/>
</dbReference>
<dbReference type="Pfam" id="PF07596">
    <property type="entry name" value="SBP_bac_10"/>
    <property type="match status" value="1"/>
</dbReference>
<dbReference type="NCBIfam" id="TIGR02532">
    <property type="entry name" value="IV_pilin_GFxxxE"/>
    <property type="match status" value="1"/>
</dbReference>
<sequence>MDRHSRSIGMTLIELLIAIAIVGVMVGLMLPAVRSSREAARRMSCSNNFKQVGLAFENYHSTHNQLPMQMGGTFDPSSDSQGTSPPGNNRYRLSALVALLPFLNQQQAWQTVETGIAASGDVVYSPMGPAPWTREFEPWQTDYPDFRCPSDPGIGFPAHGRSNLAVCLGDATDGINTGATRWSEQSRSWVTDRSDAVAASGRGAFVPRQVMRWSDILDGRSNTILAGEISTDLGDGDKRTTGSLLNPWASIHDTPTVCESQIDSGRPMFWSEGDEGPESIGSADQKRGFRWADGAALYTGFNTILAPNREVCLAGGEAGIGMLPASSRHQGGTHVLMADGAVVFMTDSIDCGDPTVGTVILGGEGPRASDSPSPYGLWGALGTRGQGEVIEEQLNR</sequence>
<evidence type="ECO:0000256" key="1">
    <source>
        <dbReference type="SAM" id="MobiDB-lite"/>
    </source>
</evidence>
<dbReference type="PANTHER" id="PTHR30093:SF2">
    <property type="entry name" value="TYPE II SECRETION SYSTEM PROTEIN H"/>
    <property type="match status" value="1"/>
</dbReference>
<accession>A0A5B9M5Q7</accession>
<dbReference type="Pfam" id="PF07963">
    <property type="entry name" value="N_methyl"/>
    <property type="match status" value="1"/>
</dbReference>
<dbReference type="Proteomes" id="UP000321353">
    <property type="component" value="Chromosome"/>
</dbReference>
<dbReference type="InterPro" id="IPR045584">
    <property type="entry name" value="Pilin-like"/>
</dbReference>
<feature type="region of interest" description="Disordered" evidence="1">
    <location>
        <begin position="67"/>
        <end position="87"/>
    </location>
</feature>
<dbReference type="AlphaFoldDB" id="A0A5B9M5Q7"/>
<feature type="transmembrane region" description="Helical" evidence="2">
    <location>
        <begin position="12"/>
        <end position="33"/>
    </location>
</feature>
<dbReference type="RefSeq" id="WP_147866298.1">
    <property type="nucleotide sequence ID" value="NZ_CP036264.1"/>
</dbReference>
<protein>
    <recommendedName>
        <fullName evidence="3">DUF1559 domain-containing protein</fullName>
    </recommendedName>
</protein>
<dbReference type="Gene3D" id="3.30.700.10">
    <property type="entry name" value="Glycoprotein, Type 4 Pilin"/>
    <property type="match status" value="1"/>
</dbReference>
<evidence type="ECO:0000313" key="5">
    <source>
        <dbReference type="Proteomes" id="UP000321353"/>
    </source>
</evidence>
<proteinExistence type="predicted"/>